<feature type="region of interest" description="Disordered" evidence="1">
    <location>
        <begin position="1"/>
        <end position="26"/>
    </location>
</feature>
<dbReference type="EMBL" id="BSFQ01000003">
    <property type="protein sequence ID" value="GLL10098.1"/>
    <property type="molecule type" value="Genomic_DNA"/>
</dbReference>
<keyword evidence="3" id="KW-1185">Reference proteome</keyword>
<evidence type="ECO:0000313" key="2">
    <source>
        <dbReference type="EMBL" id="GLL10098.1"/>
    </source>
</evidence>
<sequence>MVRSAGRTSDSSVRSSGVPDAVDSSVVLRPDSLTARLSGLRAVPLRGGGTSPGDRSTTHGHRPGS</sequence>
<evidence type="ECO:0000313" key="3">
    <source>
        <dbReference type="Proteomes" id="UP001143463"/>
    </source>
</evidence>
<dbReference type="Proteomes" id="UP001143463">
    <property type="component" value="Unassembled WGS sequence"/>
</dbReference>
<feature type="region of interest" description="Disordered" evidence="1">
    <location>
        <begin position="39"/>
        <end position="65"/>
    </location>
</feature>
<reference evidence="2" key="2">
    <citation type="submission" date="2023-01" db="EMBL/GenBank/DDBJ databases">
        <authorList>
            <person name="Sun Q."/>
            <person name="Evtushenko L."/>
        </authorList>
    </citation>
    <scope>NUCLEOTIDE SEQUENCE</scope>
    <source>
        <strain evidence="2">VKM Ac-1069</strain>
    </source>
</reference>
<organism evidence="2 3">
    <name type="scientific">Pseudonocardia halophobica</name>
    <dbReference type="NCBI Taxonomy" id="29401"/>
    <lineage>
        <taxon>Bacteria</taxon>
        <taxon>Bacillati</taxon>
        <taxon>Actinomycetota</taxon>
        <taxon>Actinomycetes</taxon>
        <taxon>Pseudonocardiales</taxon>
        <taxon>Pseudonocardiaceae</taxon>
        <taxon>Pseudonocardia</taxon>
    </lineage>
</organism>
<evidence type="ECO:0000256" key="1">
    <source>
        <dbReference type="SAM" id="MobiDB-lite"/>
    </source>
</evidence>
<reference evidence="2" key="1">
    <citation type="journal article" date="2014" name="Int. J. Syst. Evol. Microbiol.">
        <title>Complete genome sequence of Corynebacterium casei LMG S-19264T (=DSM 44701T), isolated from a smear-ripened cheese.</title>
        <authorList>
            <consortium name="US DOE Joint Genome Institute (JGI-PGF)"/>
            <person name="Walter F."/>
            <person name="Albersmeier A."/>
            <person name="Kalinowski J."/>
            <person name="Ruckert C."/>
        </authorList>
    </citation>
    <scope>NUCLEOTIDE SEQUENCE</scope>
    <source>
        <strain evidence="2">VKM Ac-1069</strain>
    </source>
</reference>
<protein>
    <submittedName>
        <fullName evidence="2">Uncharacterized protein</fullName>
    </submittedName>
</protein>
<gene>
    <name evidence="2" type="ORF">GCM10017577_12380</name>
</gene>
<accession>A0A9W6KZ86</accession>
<name>A0A9W6KZ86_9PSEU</name>
<dbReference type="AlphaFoldDB" id="A0A9W6KZ86"/>
<feature type="compositionally biased region" description="Polar residues" evidence="1">
    <location>
        <begin position="1"/>
        <end position="15"/>
    </location>
</feature>
<comment type="caution">
    <text evidence="2">The sequence shown here is derived from an EMBL/GenBank/DDBJ whole genome shotgun (WGS) entry which is preliminary data.</text>
</comment>
<proteinExistence type="predicted"/>